<comment type="caution">
    <text evidence="5">The sequence shown here is derived from an EMBL/GenBank/DDBJ whole genome shotgun (WGS) entry which is preliminary data.</text>
</comment>
<feature type="compositionally biased region" description="Polar residues" evidence="4">
    <location>
        <begin position="808"/>
        <end position="818"/>
    </location>
</feature>
<dbReference type="EMBL" id="JAJJMA010022517">
    <property type="protein sequence ID" value="MCL7023471.1"/>
    <property type="molecule type" value="Genomic_DNA"/>
</dbReference>
<reference evidence="5" key="1">
    <citation type="submission" date="2022-03" db="EMBL/GenBank/DDBJ databases">
        <title>A functionally conserved STORR gene fusion in Papaver species that diverged 16.8 million years ago.</title>
        <authorList>
            <person name="Catania T."/>
        </authorList>
    </citation>
    <scope>NUCLEOTIDE SEQUENCE</scope>
    <source>
        <strain evidence="5">S-191538</strain>
    </source>
</reference>
<protein>
    <submittedName>
        <fullName evidence="5">Uncharacterized protein</fullName>
    </submittedName>
</protein>
<evidence type="ECO:0000313" key="5">
    <source>
        <dbReference type="EMBL" id="MCL7023471.1"/>
    </source>
</evidence>
<dbReference type="GO" id="GO:0006355">
    <property type="term" value="P:regulation of DNA-templated transcription"/>
    <property type="evidence" value="ECO:0007669"/>
    <property type="project" value="TreeGrafter"/>
</dbReference>
<feature type="region of interest" description="Disordered" evidence="4">
    <location>
        <begin position="1302"/>
        <end position="1349"/>
    </location>
</feature>
<feature type="region of interest" description="Disordered" evidence="4">
    <location>
        <begin position="946"/>
        <end position="969"/>
    </location>
</feature>
<evidence type="ECO:0000256" key="4">
    <source>
        <dbReference type="SAM" id="MobiDB-lite"/>
    </source>
</evidence>
<feature type="region of interest" description="Disordered" evidence="4">
    <location>
        <begin position="855"/>
        <end position="880"/>
    </location>
</feature>
<feature type="compositionally biased region" description="Basic and acidic residues" evidence="4">
    <location>
        <begin position="1"/>
        <end position="16"/>
    </location>
</feature>
<keyword evidence="2" id="KW-0804">Transcription</keyword>
<feature type="compositionally biased region" description="Basic and acidic residues" evidence="4">
    <location>
        <begin position="763"/>
        <end position="774"/>
    </location>
</feature>
<feature type="compositionally biased region" description="Acidic residues" evidence="4">
    <location>
        <begin position="17"/>
        <end position="26"/>
    </location>
</feature>
<evidence type="ECO:0000256" key="3">
    <source>
        <dbReference type="ARBA" id="ARBA00023242"/>
    </source>
</evidence>
<feature type="compositionally biased region" description="Basic residues" evidence="4">
    <location>
        <begin position="1274"/>
        <end position="1283"/>
    </location>
</feature>
<evidence type="ECO:0000313" key="6">
    <source>
        <dbReference type="Proteomes" id="UP001177140"/>
    </source>
</evidence>
<feature type="region of interest" description="Disordered" evidence="4">
    <location>
        <begin position="1248"/>
        <end position="1285"/>
    </location>
</feature>
<feature type="region of interest" description="Disordered" evidence="4">
    <location>
        <begin position="761"/>
        <end position="781"/>
    </location>
</feature>
<feature type="compositionally biased region" description="Basic and acidic residues" evidence="4">
    <location>
        <begin position="1336"/>
        <end position="1346"/>
    </location>
</feature>
<dbReference type="Proteomes" id="UP001177140">
    <property type="component" value="Unassembled WGS sequence"/>
</dbReference>
<feature type="compositionally biased region" description="Polar residues" evidence="4">
    <location>
        <begin position="288"/>
        <end position="297"/>
    </location>
</feature>
<dbReference type="PANTHER" id="PTHR16088:SF3">
    <property type="entry name" value="GON-4-LIKE PROTEIN"/>
    <property type="match status" value="1"/>
</dbReference>
<feature type="region of interest" description="Disordered" evidence="4">
    <location>
        <begin position="448"/>
        <end position="478"/>
    </location>
</feature>
<dbReference type="InterPro" id="IPR052435">
    <property type="entry name" value="YY1-Transcr_Regul"/>
</dbReference>
<organism evidence="5 6">
    <name type="scientific">Papaver nudicaule</name>
    <name type="common">Iceland poppy</name>
    <dbReference type="NCBI Taxonomy" id="74823"/>
    <lineage>
        <taxon>Eukaryota</taxon>
        <taxon>Viridiplantae</taxon>
        <taxon>Streptophyta</taxon>
        <taxon>Embryophyta</taxon>
        <taxon>Tracheophyta</taxon>
        <taxon>Spermatophyta</taxon>
        <taxon>Magnoliopsida</taxon>
        <taxon>Ranunculales</taxon>
        <taxon>Papaveraceae</taxon>
        <taxon>Papaveroideae</taxon>
        <taxon>Papaver</taxon>
    </lineage>
</organism>
<keyword evidence="3" id="KW-0539">Nucleus</keyword>
<dbReference type="GO" id="GO:0003712">
    <property type="term" value="F:transcription coregulator activity"/>
    <property type="evidence" value="ECO:0007669"/>
    <property type="project" value="TreeGrafter"/>
</dbReference>
<dbReference type="PANTHER" id="PTHR16088">
    <property type="entry name" value="YY1 ASSOCIATED PROTEIN-RELATED"/>
    <property type="match status" value="1"/>
</dbReference>
<feature type="region of interest" description="Disordered" evidence="4">
    <location>
        <begin position="1"/>
        <end position="52"/>
    </location>
</feature>
<dbReference type="GO" id="GO:0005634">
    <property type="term" value="C:nucleus"/>
    <property type="evidence" value="ECO:0007669"/>
    <property type="project" value="TreeGrafter"/>
</dbReference>
<feature type="compositionally biased region" description="Polar residues" evidence="4">
    <location>
        <begin position="1317"/>
        <end position="1329"/>
    </location>
</feature>
<gene>
    <name evidence="5" type="ORF">MKW94_024004</name>
</gene>
<feature type="region of interest" description="Disordered" evidence="4">
    <location>
        <begin position="795"/>
        <end position="826"/>
    </location>
</feature>
<keyword evidence="1" id="KW-0805">Transcription regulation</keyword>
<accession>A0AA41RU11</accession>
<proteinExistence type="predicted"/>
<feature type="compositionally biased region" description="Basic and acidic residues" evidence="4">
    <location>
        <begin position="270"/>
        <end position="285"/>
    </location>
</feature>
<feature type="compositionally biased region" description="Basic residues" evidence="4">
    <location>
        <begin position="1306"/>
        <end position="1316"/>
    </location>
</feature>
<evidence type="ECO:0000256" key="1">
    <source>
        <dbReference type="ARBA" id="ARBA00023015"/>
    </source>
</evidence>
<keyword evidence="6" id="KW-1185">Reference proteome</keyword>
<name>A0AA41RU11_PAPNU</name>
<feature type="region of interest" description="Disordered" evidence="4">
    <location>
        <begin position="262"/>
        <end position="304"/>
    </location>
</feature>
<evidence type="ECO:0000256" key="2">
    <source>
        <dbReference type="ARBA" id="ARBA00023163"/>
    </source>
</evidence>
<sequence length="1377" mass="152514">MSSHDEASEASEGHLEPEEDEDEDVDFNPFLMEAHSPEASSSLSSEDEDLGTDLVDNVDTSAFEETEFPSHLTDRAHDYIDRDSENDAEEVLMQNQDYSNSIELGDAATDNSKKRKLALDLTEGIESMHEAGSSSSKDAALEENNMRVGNNYVEMNDGALPNSRNVMKTMDLADEEDAICRRTRARYSLASSTLEELETFLQETDDEDDLQNVDDEQEYRKFLAGVLQGGDDGGGRIQENAVVEDDDEENDADFEIEIEEALDSDLDESMQDKRQTEKYAVEGRRPVTRQNRGQKVSAQEKKMGQANRPLRPLLPTVSMPQFTPFPPLGGKGFTPGISYQGLSSSHHAVQVNGFSPHQIGQLHCLIHEHAQLLVQVFSLCVLDPSHQHIASEVNGMISQLVRRRDEVSSWKVVPYPENCFLPPCVQPSVSDGPPKFHHVTGPLVPSSQFSSLPGEISPSDGRINEHNQSSNENAPNFAEDSVWRPLTTGPVVSILDVAPLRLVGGYMADIAEVVKANRQRYTKFATVDTFEKEHLFPLPNFHSPAESNEGVLKDCVSDNRPPKKTLAASIVESSKKQPVSLVPKEIVKLAQRFYLLFNSALFPHKPPPSSVVNRILFTDSEDELLALGMMEHNTDWKAIQQRFLPCKSKHQIFVRQKNRCSSKAPDNAIREVRRMKTSPLTVEEKARIAEGLSVFKLDWMSVWKFIVPHRDPSLLPRQWRIAVGTQKSYKSEGAKKEKRRLYSKERRKSIAAAAGLTSLGTVIEKEDQENRTGNDDVEDEDEAYVHEAFLADWRPTDSSPAVIPPSNPCGNEYQSGGDNHSGRPFFESRSVHANGLFSAPNNSPQSQNVSHIRYSPASTVGPTNQHAPDSISKSSRSQVQLTPYRARRKRTAQLVQLAPSLPPVNLPPSVQVISQSAFKTYCGPSYSTRVPSDNVGTEDLAPARMLGTSSSVNPRKKSNTPACSRGPRFDMNSVAMEEKGSESDLQMHPLLFRGSEGKHINSNTGSSTFNFTSSSTFNFLPGNHLQSNLNLPSTSQRVTSPVNQFYTSLGLGETPSTTSTIDFHPLLQRPDIVNKDSVNLSGNISANLKSFGGNFSQLRNSCDSVHTTNTESASLTEKANEIDLEIHLSSTPRKVKVTGIRNEMENSVGARVVALDNNCLGEQSLPEIVMEQEELSDSEEEIGEDVEFEREEMADSEDDDSNSAQLVETKNKEVQVMRDKKVDMNEKTSAFRSWGSSHITRIEPLSNSKQKVVGHRNDRDQAIKSFPSFPARPRSTRLSKRTAKGVAAQEIPLLGAEFTGCVSPGRKPRKKLRRNSKSGGCLTNNSLAPFSSGKSSQKDGDSKKVADITFVRPTFRKADGKPMFGLGFEAEEPRLRL</sequence>